<evidence type="ECO:0000313" key="3">
    <source>
        <dbReference type="Proteomes" id="UP000478463"/>
    </source>
</evidence>
<dbReference type="Gene3D" id="3.40.50.150">
    <property type="entry name" value="Vaccinia Virus protein VP39"/>
    <property type="match status" value="1"/>
</dbReference>
<dbReference type="InterPro" id="IPR013216">
    <property type="entry name" value="Methyltransf_11"/>
</dbReference>
<dbReference type="Proteomes" id="UP000478463">
    <property type="component" value="Chromosome"/>
</dbReference>
<dbReference type="SUPFAM" id="SSF53335">
    <property type="entry name" value="S-adenosyl-L-methionine-dependent methyltransferases"/>
    <property type="match status" value="1"/>
</dbReference>
<dbReference type="RefSeq" id="WP_160942626.1">
    <property type="nucleotide sequence ID" value="NZ_CP063310.1"/>
</dbReference>
<dbReference type="GO" id="GO:0032259">
    <property type="term" value="P:methylation"/>
    <property type="evidence" value="ECO:0007669"/>
    <property type="project" value="UniProtKB-KW"/>
</dbReference>
<reference evidence="2 3" key="1">
    <citation type="submission" date="2020-10" db="EMBL/GenBank/DDBJ databases">
        <title>Eggerthella sp. nov., isolated from human feces.</title>
        <authorList>
            <person name="Yajun G."/>
        </authorList>
    </citation>
    <scope>NUCLEOTIDE SEQUENCE [LARGE SCALE GENOMIC DNA]</scope>
    <source>
        <strain evidence="2 3">HF-1101</strain>
    </source>
</reference>
<dbReference type="InterPro" id="IPR029063">
    <property type="entry name" value="SAM-dependent_MTases_sf"/>
</dbReference>
<dbReference type="PANTHER" id="PTHR43591">
    <property type="entry name" value="METHYLTRANSFERASE"/>
    <property type="match status" value="1"/>
</dbReference>
<dbReference type="GO" id="GO:0008757">
    <property type="term" value="F:S-adenosylmethionine-dependent methyltransferase activity"/>
    <property type="evidence" value="ECO:0007669"/>
    <property type="project" value="InterPro"/>
</dbReference>
<protein>
    <submittedName>
        <fullName evidence="2">Class I SAM-dependent methyltransferase</fullName>
    </submittedName>
</protein>
<evidence type="ECO:0000259" key="1">
    <source>
        <dbReference type="Pfam" id="PF08241"/>
    </source>
</evidence>
<gene>
    <name evidence="2" type="ORF">GS424_013050</name>
</gene>
<accession>A0A6L7ISY6</accession>
<dbReference type="Pfam" id="PF08241">
    <property type="entry name" value="Methyltransf_11"/>
    <property type="match status" value="1"/>
</dbReference>
<feature type="domain" description="Methyltransferase type 11" evidence="1">
    <location>
        <begin position="56"/>
        <end position="150"/>
    </location>
</feature>
<dbReference type="AlphaFoldDB" id="A0A6L7ISY6"/>
<sequence>MSESTDGVVRDAKEVSRRAFDAQAPTYDDDMKGEHARRLYPYVLEEVAAAAPARVLDVGCGTGALAQLVLEALPDVELDGIDLSPAMLDRARQRLGRRAALHQADSEHLPFADETFDVAYCNDSFHHYPDPRRAAFEAWRVLRPGGVLVVGECWLPAPARTVMNAFMPYNNEGDVRIYSERELRDILGTWFGEVGWKRAGSNACLARAVK</sequence>
<dbReference type="EMBL" id="CP063310">
    <property type="protein sequence ID" value="QOS67439.1"/>
    <property type="molecule type" value="Genomic_DNA"/>
</dbReference>
<name>A0A6L7ISY6_9ACTN</name>
<evidence type="ECO:0000313" key="2">
    <source>
        <dbReference type="EMBL" id="QOS67439.1"/>
    </source>
</evidence>
<dbReference type="KEGG" id="egd:GS424_013050"/>
<proteinExistence type="predicted"/>
<dbReference type="CDD" id="cd02440">
    <property type="entry name" value="AdoMet_MTases"/>
    <property type="match status" value="1"/>
</dbReference>
<organism evidence="2 3">
    <name type="scientific">Eggerthella guodeyinii</name>
    <dbReference type="NCBI Taxonomy" id="2690837"/>
    <lineage>
        <taxon>Bacteria</taxon>
        <taxon>Bacillati</taxon>
        <taxon>Actinomycetota</taxon>
        <taxon>Coriobacteriia</taxon>
        <taxon>Eggerthellales</taxon>
        <taxon>Eggerthellaceae</taxon>
        <taxon>Eggerthella</taxon>
    </lineage>
</organism>
<keyword evidence="2" id="KW-0808">Transferase</keyword>
<keyword evidence="2" id="KW-0489">Methyltransferase</keyword>